<reference evidence="3" key="1">
    <citation type="journal article" date="2023" name="GigaByte">
        <title>Genome assembly of the bearded iris, Iris pallida Lam.</title>
        <authorList>
            <person name="Bruccoleri R.E."/>
            <person name="Oakeley E.J."/>
            <person name="Faust A.M.E."/>
            <person name="Altorfer M."/>
            <person name="Dessus-Babus S."/>
            <person name="Burckhardt D."/>
            <person name="Oertli M."/>
            <person name="Naumann U."/>
            <person name="Petersen F."/>
            <person name="Wong J."/>
        </authorList>
    </citation>
    <scope>NUCLEOTIDE SEQUENCE</scope>
    <source>
        <strain evidence="3">GSM-AAB239-AS_SAM_17_03QT</strain>
    </source>
</reference>
<comment type="caution">
    <text evidence="3">The sequence shown here is derived from an EMBL/GenBank/DDBJ whole genome shotgun (WGS) entry which is preliminary data.</text>
</comment>
<dbReference type="EMBL" id="JANAVB010028616">
    <property type="protein sequence ID" value="KAJ6815732.1"/>
    <property type="molecule type" value="Genomic_DNA"/>
</dbReference>
<dbReference type="AlphaFoldDB" id="A0AAX6FHH2"/>
<dbReference type="Pfam" id="PF23005">
    <property type="entry name" value="DUF7032"/>
    <property type="match status" value="1"/>
</dbReference>
<feature type="domain" description="U-box" evidence="2">
    <location>
        <begin position="255"/>
        <end position="445"/>
    </location>
</feature>
<dbReference type="SUPFAM" id="SSF48371">
    <property type="entry name" value="ARM repeat"/>
    <property type="match status" value="1"/>
</dbReference>
<dbReference type="InterPro" id="IPR011989">
    <property type="entry name" value="ARM-like"/>
</dbReference>
<dbReference type="InterPro" id="IPR016024">
    <property type="entry name" value="ARM-type_fold"/>
</dbReference>
<reference evidence="3" key="2">
    <citation type="submission" date="2023-04" db="EMBL/GenBank/DDBJ databases">
        <authorList>
            <person name="Bruccoleri R.E."/>
            <person name="Oakeley E.J."/>
            <person name="Faust A.-M."/>
            <person name="Dessus-Babus S."/>
            <person name="Altorfer M."/>
            <person name="Burckhardt D."/>
            <person name="Oertli M."/>
            <person name="Naumann U."/>
            <person name="Petersen F."/>
            <person name="Wong J."/>
        </authorList>
    </citation>
    <scope>NUCLEOTIDE SEQUENCE</scope>
    <source>
        <strain evidence="3">GSM-AAB239-AS_SAM_17_03QT</strain>
        <tissue evidence="3">Leaf</tissue>
    </source>
</reference>
<dbReference type="InterPro" id="IPR058678">
    <property type="entry name" value="ARM_PUB"/>
</dbReference>
<name>A0AAX6FHH2_IRIPA</name>
<evidence type="ECO:0000313" key="4">
    <source>
        <dbReference type="Proteomes" id="UP001140949"/>
    </source>
</evidence>
<evidence type="ECO:0000259" key="1">
    <source>
        <dbReference type="Pfam" id="PF23005"/>
    </source>
</evidence>
<accession>A0AAX6FHH2</accession>
<gene>
    <name evidence="3" type="ORF">M6B38_132355</name>
</gene>
<organism evidence="3 4">
    <name type="scientific">Iris pallida</name>
    <name type="common">Sweet iris</name>
    <dbReference type="NCBI Taxonomy" id="29817"/>
    <lineage>
        <taxon>Eukaryota</taxon>
        <taxon>Viridiplantae</taxon>
        <taxon>Streptophyta</taxon>
        <taxon>Embryophyta</taxon>
        <taxon>Tracheophyta</taxon>
        <taxon>Spermatophyta</taxon>
        <taxon>Magnoliopsida</taxon>
        <taxon>Liliopsida</taxon>
        <taxon>Asparagales</taxon>
        <taxon>Iridaceae</taxon>
        <taxon>Iridoideae</taxon>
        <taxon>Irideae</taxon>
        <taxon>Iris</taxon>
    </lineage>
</organism>
<protein>
    <submittedName>
        <fullName evidence="3">Vacuolar protein 8 isoform X1</fullName>
    </submittedName>
</protein>
<feature type="domain" description="DUF7032" evidence="1">
    <location>
        <begin position="11"/>
        <end position="120"/>
    </location>
</feature>
<dbReference type="PANTHER" id="PTHR46043">
    <property type="entry name" value="ARM REPEAT SUPERFAMILY PROTEIN"/>
    <property type="match status" value="1"/>
</dbReference>
<proteinExistence type="predicted"/>
<dbReference type="SMART" id="SM00185">
    <property type="entry name" value="ARM"/>
    <property type="match status" value="4"/>
</dbReference>
<sequence length="573" mass="62525">MIEMEEEKEGEASRLINSLISSSHSVRSFPAKWHSMRDKLEKLNSGLTAVSTSTSTEETGRLSELLQAVTATVNEGRSLADRCSNEYYDGGKLQLRSDIDVVVSRLELHSKRLDEIYASGGLTHSRSIVLSKPGVRASRDDMRLYVKDIFSRLRIGGSELRCRALASLNEILSEEGDDDKKYVSIVAGEMADGVGLLVSLLESGDLDTQEATSEAVATITGFECYRGVLAPAGAVGPLIRVLETGSEVAKGSAGRALRRMTANSDNSWSVSAQGGVTSLLKLCDDEDGGASCKELIASVLAVLKDISRVGEIKRFMVEQGAIAVLAKLLRSKEEANQIQAMDFLAALAFEDESIKQRVVGEGAVETLVGILQPDSRGSSKAKEVALRAIETFCFTSASSVSILIGSGFLDRLLFLLRYGEVSVRESAVRSASRLCLVSKEARKAMGDLGFMPELVSLLEARCFEARETAAEALCSLASVRRNRRRFVQEEHNLNRILRLLDPEEEKPVAAKKLLLSALLALTDSNSARRRMVASEYRKNLEKLADDDFGDAKKIIKRLSSNRLKDILYGIWSS</sequence>
<evidence type="ECO:0000313" key="3">
    <source>
        <dbReference type="EMBL" id="KAJ6815732.1"/>
    </source>
</evidence>
<dbReference type="PANTHER" id="PTHR46043:SF5">
    <property type="entry name" value="ARM REPEAT SUPERFAMILY PROTEIN"/>
    <property type="match status" value="1"/>
</dbReference>
<dbReference type="InterPro" id="IPR054296">
    <property type="entry name" value="DUF7032"/>
</dbReference>
<keyword evidence="4" id="KW-1185">Reference proteome</keyword>
<evidence type="ECO:0000259" key="2">
    <source>
        <dbReference type="Pfam" id="PF25598"/>
    </source>
</evidence>
<dbReference type="Proteomes" id="UP001140949">
    <property type="component" value="Unassembled WGS sequence"/>
</dbReference>
<dbReference type="InterPro" id="IPR000225">
    <property type="entry name" value="Armadillo"/>
</dbReference>
<dbReference type="Gene3D" id="1.25.10.10">
    <property type="entry name" value="Leucine-rich Repeat Variant"/>
    <property type="match status" value="1"/>
</dbReference>
<dbReference type="Pfam" id="PF25598">
    <property type="entry name" value="ARM_PUB"/>
    <property type="match status" value="1"/>
</dbReference>